<protein>
    <submittedName>
        <fullName evidence="3">Transcriptional regulator</fullName>
    </submittedName>
</protein>
<dbReference type="PANTHER" id="PTHR46558">
    <property type="entry name" value="TRACRIPTIONAL REGULATORY PROTEIN-RELATED-RELATED"/>
    <property type="match status" value="1"/>
</dbReference>
<dbReference type="AlphaFoldDB" id="A0A448PYC6"/>
<dbReference type="PANTHER" id="PTHR46558:SF11">
    <property type="entry name" value="HTH-TYPE TRANSCRIPTIONAL REGULATOR XRE"/>
    <property type="match status" value="1"/>
</dbReference>
<evidence type="ECO:0000259" key="2">
    <source>
        <dbReference type="PROSITE" id="PS50943"/>
    </source>
</evidence>
<organism evidence="3 4">
    <name type="scientific">Haemophilus parainfluenzae</name>
    <dbReference type="NCBI Taxonomy" id="729"/>
    <lineage>
        <taxon>Bacteria</taxon>
        <taxon>Pseudomonadati</taxon>
        <taxon>Pseudomonadota</taxon>
        <taxon>Gammaproteobacteria</taxon>
        <taxon>Pasteurellales</taxon>
        <taxon>Pasteurellaceae</taxon>
        <taxon>Haemophilus</taxon>
    </lineage>
</organism>
<dbReference type="SMART" id="SM00530">
    <property type="entry name" value="HTH_XRE"/>
    <property type="match status" value="1"/>
</dbReference>
<dbReference type="SUPFAM" id="SSF47413">
    <property type="entry name" value="lambda repressor-like DNA-binding domains"/>
    <property type="match status" value="1"/>
</dbReference>
<keyword evidence="1" id="KW-0238">DNA-binding</keyword>
<sequence>MKINEKIRQLREQHQLSQENMADKLGMSVTGYAKIERGEVRSNLPRLEQISEVFDMDICELLSYGETEKVYFNNSVTESTNSNNSNNFLFAVGNDNLEKAIQQLQLIISHKDELLAQKDKIILGLEREIALLRNMHKA</sequence>
<proteinExistence type="predicted"/>
<dbReference type="Pfam" id="PF01381">
    <property type="entry name" value="HTH_3"/>
    <property type="match status" value="1"/>
</dbReference>
<dbReference type="GO" id="GO:0003677">
    <property type="term" value="F:DNA binding"/>
    <property type="evidence" value="ECO:0007669"/>
    <property type="project" value="UniProtKB-KW"/>
</dbReference>
<dbReference type="PROSITE" id="PS50943">
    <property type="entry name" value="HTH_CROC1"/>
    <property type="match status" value="1"/>
</dbReference>
<dbReference type="Gene3D" id="1.10.260.40">
    <property type="entry name" value="lambda repressor-like DNA-binding domains"/>
    <property type="match status" value="1"/>
</dbReference>
<dbReference type="RefSeq" id="WP_126470039.1">
    <property type="nucleotide sequence ID" value="NZ_LR134481.1"/>
</dbReference>
<dbReference type="Proteomes" id="UP000268879">
    <property type="component" value="Chromosome"/>
</dbReference>
<dbReference type="InterPro" id="IPR010982">
    <property type="entry name" value="Lambda_DNA-bd_dom_sf"/>
</dbReference>
<name>A0A448PYC6_HAEPA</name>
<accession>A0A448PYC6</accession>
<gene>
    <name evidence="3" type="ORF">NCTC10665_00537</name>
</gene>
<reference evidence="3 4" key="1">
    <citation type="submission" date="2018-12" db="EMBL/GenBank/DDBJ databases">
        <authorList>
            <consortium name="Pathogen Informatics"/>
        </authorList>
    </citation>
    <scope>NUCLEOTIDE SEQUENCE [LARGE SCALE GENOMIC DNA]</scope>
    <source>
        <strain evidence="3 4">NCTC10665</strain>
    </source>
</reference>
<dbReference type="CDD" id="cd00093">
    <property type="entry name" value="HTH_XRE"/>
    <property type="match status" value="1"/>
</dbReference>
<dbReference type="InterPro" id="IPR001387">
    <property type="entry name" value="Cro/C1-type_HTH"/>
</dbReference>
<feature type="domain" description="HTH cro/C1-type" evidence="2">
    <location>
        <begin position="7"/>
        <end position="61"/>
    </location>
</feature>
<evidence type="ECO:0000256" key="1">
    <source>
        <dbReference type="ARBA" id="ARBA00023125"/>
    </source>
</evidence>
<dbReference type="EMBL" id="LR134481">
    <property type="protein sequence ID" value="VEI29662.1"/>
    <property type="molecule type" value="Genomic_DNA"/>
</dbReference>
<evidence type="ECO:0000313" key="4">
    <source>
        <dbReference type="Proteomes" id="UP000268879"/>
    </source>
</evidence>
<evidence type="ECO:0000313" key="3">
    <source>
        <dbReference type="EMBL" id="VEI29662.1"/>
    </source>
</evidence>